<evidence type="ECO:0000313" key="4">
    <source>
        <dbReference type="Proteomes" id="UP000198577"/>
    </source>
</evidence>
<dbReference type="PANTHER" id="PTHR10948">
    <property type="entry name" value="TRANSPOSASE"/>
    <property type="match status" value="1"/>
</dbReference>
<reference evidence="3 4" key="1">
    <citation type="submission" date="2016-10" db="EMBL/GenBank/DDBJ databases">
        <authorList>
            <person name="de Groot N.N."/>
        </authorList>
    </citation>
    <scope>NUCLEOTIDE SEQUENCE [LARGE SCALE GENOMIC DNA]</scope>
    <source>
        <strain evidence="3 4">DSM 20678</strain>
    </source>
</reference>
<dbReference type="GO" id="GO:0004803">
    <property type="term" value="F:transposase activity"/>
    <property type="evidence" value="ECO:0007669"/>
    <property type="project" value="TreeGrafter"/>
</dbReference>
<dbReference type="SUPFAM" id="SSF53098">
    <property type="entry name" value="Ribonuclease H-like"/>
    <property type="match status" value="1"/>
</dbReference>
<dbReference type="InterPro" id="IPR012337">
    <property type="entry name" value="RNaseH-like_sf"/>
</dbReference>
<name>A0A1I5UQE3_9FIRM</name>
<keyword evidence="4" id="KW-1185">Reference proteome</keyword>
<dbReference type="Pfam" id="PF13936">
    <property type="entry name" value="HTH_38"/>
    <property type="match status" value="1"/>
</dbReference>
<dbReference type="Proteomes" id="UP000198577">
    <property type="component" value="Unassembled WGS sequence"/>
</dbReference>
<dbReference type="PROSITE" id="PS50994">
    <property type="entry name" value="INTEGRASE"/>
    <property type="match status" value="1"/>
</dbReference>
<dbReference type="GO" id="GO:0005829">
    <property type="term" value="C:cytosol"/>
    <property type="evidence" value="ECO:0007669"/>
    <property type="project" value="TreeGrafter"/>
</dbReference>
<evidence type="ECO:0000259" key="2">
    <source>
        <dbReference type="PROSITE" id="PS50994"/>
    </source>
</evidence>
<keyword evidence="1" id="KW-0233">DNA recombination</keyword>
<dbReference type="GO" id="GO:0015074">
    <property type="term" value="P:DNA integration"/>
    <property type="evidence" value="ECO:0007669"/>
    <property type="project" value="InterPro"/>
</dbReference>
<protein>
    <submittedName>
        <fullName evidence="3">Transposase and inactivated derivatives, IS30 family</fullName>
    </submittedName>
</protein>
<dbReference type="PANTHER" id="PTHR10948:SF23">
    <property type="entry name" value="TRANSPOSASE INSI FOR INSERTION SEQUENCE ELEMENT IS30A-RELATED"/>
    <property type="match status" value="1"/>
</dbReference>
<dbReference type="EMBL" id="FOXR01000008">
    <property type="protein sequence ID" value="SFP97442.1"/>
    <property type="molecule type" value="Genomic_DNA"/>
</dbReference>
<dbReference type="InterPro" id="IPR051917">
    <property type="entry name" value="Transposase-Integrase"/>
</dbReference>
<accession>A0A1I5UQE3</accession>
<dbReference type="OrthoDB" id="9776104at2"/>
<dbReference type="GO" id="GO:0032196">
    <property type="term" value="P:transposition"/>
    <property type="evidence" value="ECO:0007669"/>
    <property type="project" value="TreeGrafter"/>
</dbReference>
<evidence type="ECO:0000313" key="3">
    <source>
        <dbReference type="EMBL" id="SFP97442.1"/>
    </source>
</evidence>
<evidence type="ECO:0000256" key="1">
    <source>
        <dbReference type="ARBA" id="ARBA00023172"/>
    </source>
</evidence>
<dbReference type="GO" id="GO:0003676">
    <property type="term" value="F:nucleic acid binding"/>
    <property type="evidence" value="ECO:0007669"/>
    <property type="project" value="InterPro"/>
</dbReference>
<dbReference type="InterPro" id="IPR001584">
    <property type="entry name" value="Integrase_cat-core"/>
</dbReference>
<organism evidence="3 4">
    <name type="scientific">Caldicoprobacter faecalis</name>
    <dbReference type="NCBI Taxonomy" id="937334"/>
    <lineage>
        <taxon>Bacteria</taxon>
        <taxon>Bacillati</taxon>
        <taxon>Bacillota</taxon>
        <taxon>Clostridia</taxon>
        <taxon>Caldicoprobacterales</taxon>
        <taxon>Caldicoprobacteraceae</taxon>
        <taxon>Caldicoprobacter</taxon>
    </lineage>
</organism>
<dbReference type="RefSeq" id="WP_092282175.1">
    <property type="nucleotide sequence ID" value="NZ_FOXR01000008.1"/>
</dbReference>
<dbReference type="InterPro" id="IPR025246">
    <property type="entry name" value="IS30-like_HTH"/>
</dbReference>
<sequence>MAQHNCTTKHRSFKHLNAYERGQIAALRKEGKSMRYIAKQLGQAPSTISREIKRGTVTQLKSDLSTYEAYFPEAGQAVYEKRRKNCGAKLKLPHVKDFIRFAEKKMLEKKKWSSDSIVGYCKRDPNWKDKPMVCTKTLYNYIDRGLLKVRNIDLLLKPRLKPRDKTKKREPKRLMGKSIDLRPKEVETREEFGHWEIDTVVGKRFNDAVLLTLTERKTRYELIFLLDSKDSESVKRVFMELKERYGELFVDVFRSITADNGSEFSELSSILESYRSEAYFAHPYSSWERASNERQNGIIRRFIPKVKVIKDVPLSEVKEIERWMNQYPRKVLNYSTAEECFYRELLKICEGKGKVLEEQYVQAG</sequence>
<dbReference type="Pfam" id="PF00665">
    <property type="entry name" value="rve"/>
    <property type="match status" value="1"/>
</dbReference>
<dbReference type="GO" id="GO:0006310">
    <property type="term" value="P:DNA recombination"/>
    <property type="evidence" value="ECO:0007669"/>
    <property type="project" value="UniProtKB-KW"/>
</dbReference>
<proteinExistence type="predicted"/>
<dbReference type="Gene3D" id="3.30.420.10">
    <property type="entry name" value="Ribonuclease H-like superfamily/Ribonuclease H"/>
    <property type="match status" value="1"/>
</dbReference>
<dbReference type="InterPro" id="IPR053392">
    <property type="entry name" value="Transposase_IS30-like"/>
</dbReference>
<feature type="domain" description="Integrase catalytic" evidence="2">
    <location>
        <begin position="179"/>
        <end position="345"/>
    </location>
</feature>
<gene>
    <name evidence="3" type="ORF">SAMN05444406_10820</name>
</gene>
<dbReference type="NCBIfam" id="NF033563">
    <property type="entry name" value="transpos_IS30"/>
    <property type="match status" value="1"/>
</dbReference>
<dbReference type="InterPro" id="IPR036397">
    <property type="entry name" value="RNaseH_sf"/>
</dbReference>
<dbReference type="AlphaFoldDB" id="A0A1I5UQE3"/>
<dbReference type="Gene3D" id="1.10.10.60">
    <property type="entry name" value="Homeodomain-like"/>
    <property type="match status" value="1"/>
</dbReference>